<evidence type="ECO:0000313" key="3">
    <source>
        <dbReference type="Proteomes" id="UP000474042"/>
    </source>
</evidence>
<protein>
    <submittedName>
        <fullName evidence="1">Uncharacterized protein</fullName>
    </submittedName>
</protein>
<dbReference type="RefSeq" id="WP_156212060.1">
    <property type="nucleotide sequence ID" value="NZ_CACRTU010000024.1"/>
</dbReference>
<dbReference type="EMBL" id="WOFV02000025">
    <property type="protein sequence ID" value="NAS18080.1"/>
    <property type="molecule type" value="Genomic_DNA"/>
</dbReference>
<organism evidence="1 3">
    <name type="scientific">Clostridium butyricum</name>
    <dbReference type="NCBI Taxonomy" id="1492"/>
    <lineage>
        <taxon>Bacteria</taxon>
        <taxon>Bacillati</taxon>
        <taxon>Bacillota</taxon>
        <taxon>Clostridia</taxon>
        <taxon>Eubacteriales</taxon>
        <taxon>Clostridiaceae</taxon>
        <taxon>Clostridium</taxon>
    </lineage>
</organism>
<reference evidence="2" key="1">
    <citation type="submission" date="2019-11" db="EMBL/GenBank/DDBJ databases">
        <authorList>
            <person name="Feng L."/>
        </authorList>
    </citation>
    <scope>NUCLEOTIDE SEQUENCE</scope>
    <source>
        <strain evidence="2">CButyricumLFYP62</strain>
    </source>
</reference>
<sequence length="53" mass="6303">MNKNDLMNQLNIVLTEAEAAGINLLDSENPEYRIRQFYLDEDDQIYFECEECK</sequence>
<dbReference type="AlphaFoldDB" id="A0A6L9ENA3"/>
<gene>
    <name evidence="2" type="ORF">CBLFYP62_02633</name>
    <name evidence="1" type="ORF">GND98_009395</name>
</gene>
<dbReference type="Proteomes" id="UP000474042">
    <property type="component" value="Unassembled WGS sequence"/>
</dbReference>
<dbReference type="EMBL" id="CACRTU010000024">
    <property type="protein sequence ID" value="VYU52816.1"/>
    <property type="molecule type" value="Genomic_DNA"/>
</dbReference>
<evidence type="ECO:0000313" key="2">
    <source>
        <dbReference type="EMBL" id="VYU52816.1"/>
    </source>
</evidence>
<accession>A0A6L9ENA3</accession>
<reference evidence="1 3" key="2">
    <citation type="submission" date="2020-01" db="EMBL/GenBank/DDBJ databases">
        <title>Genome sequence of a 1,3-propanediol producer, Clostridium butyricum S3.</title>
        <authorList>
            <person name="Zhou J."/>
        </authorList>
    </citation>
    <scope>NUCLEOTIDE SEQUENCE [LARGE SCALE GENOMIC DNA]</scope>
    <source>
        <strain evidence="1 3">S3</strain>
    </source>
</reference>
<name>A0A6L9ENA3_CLOBU</name>
<evidence type="ECO:0000313" key="1">
    <source>
        <dbReference type="EMBL" id="NAS18080.1"/>
    </source>
</evidence>
<proteinExistence type="predicted"/>